<comment type="caution">
    <text evidence="15">The sequence shown here is derived from an EMBL/GenBank/DDBJ whole genome shotgun (WGS) entry which is preliminary data.</text>
</comment>
<dbReference type="InterPro" id="IPR050980">
    <property type="entry name" value="2C_sensor_his_kinase"/>
</dbReference>
<dbReference type="Pfam" id="PF08376">
    <property type="entry name" value="NIT"/>
    <property type="match status" value="1"/>
</dbReference>
<dbReference type="PANTHER" id="PTHR44936:SF9">
    <property type="entry name" value="SENSOR PROTEIN CREC"/>
    <property type="match status" value="1"/>
</dbReference>
<dbReference type="RefSeq" id="WP_311672856.1">
    <property type="nucleotide sequence ID" value="NZ_JAVREQ010000006.1"/>
</dbReference>
<keyword evidence="8" id="KW-0418">Kinase</keyword>
<evidence type="ECO:0000259" key="14">
    <source>
        <dbReference type="PROSITE" id="PS50109"/>
    </source>
</evidence>
<feature type="domain" description="Histidine kinase" evidence="14">
    <location>
        <begin position="519"/>
        <end position="623"/>
    </location>
</feature>
<evidence type="ECO:0000313" key="15">
    <source>
        <dbReference type="EMBL" id="MDT0379049.1"/>
    </source>
</evidence>
<keyword evidence="16" id="KW-1185">Reference proteome</keyword>
<dbReference type="SMART" id="SM00304">
    <property type="entry name" value="HAMP"/>
    <property type="match status" value="1"/>
</dbReference>
<evidence type="ECO:0000256" key="8">
    <source>
        <dbReference type="ARBA" id="ARBA00022777"/>
    </source>
</evidence>
<evidence type="ECO:0000256" key="1">
    <source>
        <dbReference type="ARBA" id="ARBA00000085"/>
    </source>
</evidence>
<evidence type="ECO:0000256" key="6">
    <source>
        <dbReference type="ARBA" id="ARBA00022692"/>
    </source>
</evidence>
<feature type="region of interest" description="Disordered" evidence="12">
    <location>
        <begin position="354"/>
        <end position="376"/>
    </location>
</feature>
<organism evidence="15 16">
    <name type="scientific">Streptomyces hazeniae</name>
    <dbReference type="NCBI Taxonomy" id="3075538"/>
    <lineage>
        <taxon>Bacteria</taxon>
        <taxon>Bacillati</taxon>
        <taxon>Actinomycetota</taxon>
        <taxon>Actinomycetes</taxon>
        <taxon>Kitasatosporales</taxon>
        <taxon>Streptomycetaceae</taxon>
        <taxon>Streptomyces</taxon>
    </lineage>
</organism>
<proteinExistence type="predicted"/>
<name>A0ABU2NPZ1_9ACTN</name>
<keyword evidence="11" id="KW-0902">Two-component regulatory system</keyword>
<dbReference type="EC" id="2.7.13.3" evidence="3"/>
<dbReference type="InterPro" id="IPR013587">
    <property type="entry name" value="Nitrate/nitrite_sensing"/>
</dbReference>
<keyword evidence="6" id="KW-0812">Transmembrane</keyword>
<evidence type="ECO:0000256" key="4">
    <source>
        <dbReference type="ARBA" id="ARBA00022553"/>
    </source>
</evidence>
<keyword evidence="7" id="KW-0547">Nucleotide-binding</keyword>
<comment type="catalytic activity">
    <reaction evidence="1">
        <text>ATP + protein L-histidine = ADP + protein N-phospho-L-histidine.</text>
        <dbReference type="EC" id="2.7.13.3"/>
    </reaction>
</comment>
<dbReference type="Proteomes" id="UP001183414">
    <property type="component" value="Unassembled WGS sequence"/>
</dbReference>
<comment type="subcellular location">
    <subcellularLocation>
        <location evidence="2">Membrane</location>
    </subcellularLocation>
</comment>
<keyword evidence="13" id="KW-0732">Signal</keyword>
<accession>A0ABU2NPZ1</accession>
<gene>
    <name evidence="15" type="ORF">RM572_09725</name>
</gene>
<sequence length="782" mass="83076">MRISQRLVLLVSVPLAVTVTFSGLALAPATSQAVDAHRLTDMVRAAQAASDLAHDLQRERSAATVLVADGSGAASFRKRAEATDDSAARFSARRAALDSLPEKARGALDRVAGALSDLPSLRAQARSGSSSLSALVFRYRILIADLVSYRDGIAQAEGVRTDIADRIHAVASLSRAGESLGQQQVTVLRALSGGGFTPASKQTFDATRLDYDDAVRNMYTLGPAEWRTLLERRLSGSRAVAARRLEDQAARSGTGEELTVSGREWSQATSERLELLQSVESRVDDALLDSVASERNRLTGWAVGEALLVVAALVGAVVFALRLGRVMIHRLRDLRNAAHEVAHHGLPETMRELSRPGALTGTTPEKVAERNGSPLPADGGDEIAELGEAFNAVHYETIRLAAQRTRSHERFAETLVGVARRGGQLTSVMVSELDAVQRDESDPERMKVLFALDHLAVRMERNTNSLLVLAGHGQGRVRASDVPCSSVIVAAAQQTEQFNRVSVGAVDDIHIAARVVHDLAHLLAELLDNATRFSPPDTEVGVAVWRMYDRAVVAVVDEGVGIPAERRAVLNAELANPRTDVGGVRSMGLHVVAKLAARHGIVVELRDSSGSGTIAEVTLPAAVVTTGPRNGSDEVFTPTARPAPRGRGTLGNPQGEEPAPRHDRPSAPPAHGARPGPASGPSPHTAPAPPRPADTVAGVSAAGLPVRRPRRHQDHAGADASPERTAAAAPPAGGRPAPRRRDSRQIADVLTAYAQGIDRSTTGRRGDDTTAPRTHRRPHRPT</sequence>
<keyword evidence="10" id="KW-0472">Membrane</keyword>
<evidence type="ECO:0000313" key="16">
    <source>
        <dbReference type="Proteomes" id="UP001183414"/>
    </source>
</evidence>
<keyword evidence="9" id="KW-0067">ATP-binding</keyword>
<evidence type="ECO:0000256" key="9">
    <source>
        <dbReference type="ARBA" id="ARBA00022840"/>
    </source>
</evidence>
<evidence type="ECO:0000256" key="7">
    <source>
        <dbReference type="ARBA" id="ARBA00022741"/>
    </source>
</evidence>
<dbReference type="InterPro" id="IPR003594">
    <property type="entry name" value="HATPase_dom"/>
</dbReference>
<reference evidence="16" key="1">
    <citation type="submission" date="2023-07" db="EMBL/GenBank/DDBJ databases">
        <title>30 novel species of actinomycetes from the DSMZ collection.</title>
        <authorList>
            <person name="Nouioui I."/>
        </authorList>
    </citation>
    <scope>NUCLEOTIDE SEQUENCE [LARGE SCALE GENOMIC DNA]</scope>
    <source>
        <strain evidence="16">DSM 42041</strain>
    </source>
</reference>
<keyword evidence="10" id="KW-1133">Transmembrane helix</keyword>
<feature type="compositionally biased region" description="Basic residues" evidence="12">
    <location>
        <begin position="773"/>
        <end position="782"/>
    </location>
</feature>
<keyword evidence="5" id="KW-0808">Transferase</keyword>
<evidence type="ECO:0000256" key="12">
    <source>
        <dbReference type="SAM" id="MobiDB-lite"/>
    </source>
</evidence>
<evidence type="ECO:0000256" key="10">
    <source>
        <dbReference type="ARBA" id="ARBA00022989"/>
    </source>
</evidence>
<feature type="chain" id="PRO_5046274503" description="histidine kinase" evidence="13">
    <location>
        <begin position="28"/>
        <end position="782"/>
    </location>
</feature>
<evidence type="ECO:0000256" key="3">
    <source>
        <dbReference type="ARBA" id="ARBA00012438"/>
    </source>
</evidence>
<evidence type="ECO:0000256" key="13">
    <source>
        <dbReference type="SAM" id="SignalP"/>
    </source>
</evidence>
<feature type="region of interest" description="Disordered" evidence="12">
    <location>
        <begin position="625"/>
        <end position="782"/>
    </location>
</feature>
<dbReference type="Gene3D" id="3.30.565.10">
    <property type="entry name" value="Histidine kinase-like ATPase, C-terminal domain"/>
    <property type="match status" value="1"/>
</dbReference>
<dbReference type="InterPro" id="IPR036890">
    <property type="entry name" value="HATPase_C_sf"/>
</dbReference>
<protein>
    <recommendedName>
        <fullName evidence="3">histidine kinase</fullName>
        <ecNumber evidence="3">2.7.13.3</ecNumber>
    </recommendedName>
</protein>
<dbReference type="InterPro" id="IPR005467">
    <property type="entry name" value="His_kinase_dom"/>
</dbReference>
<feature type="compositionally biased region" description="Pro residues" evidence="12">
    <location>
        <begin position="678"/>
        <end position="692"/>
    </location>
</feature>
<evidence type="ECO:0000256" key="2">
    <source>
        <dbReference type="ARBA" id="ARBA00004370"/>
    </source>
</evidence>
<keyword evidence="4" id="KW-0597">Phosphoprotein</keyword>
<evidence type="ECO:0000256" key="11">
    <source>
        <dbReference type="ARBA" id="ARBA00023012"/>
    </source>
</evidence>
<dbReference type="Pfam" id="PF02518">
    <property type="entry name" value="HATPase_c"/>
    <property type="match status" value="1"/>
</dbReference>
<evidence type="ECO:0000256" key="5">
    <source>
        <dbReference type="ARBA" id="ARBA00022679"/>
    </source>
</evidence>
<dbReference type="Gene3D" id="6.10.340.10">
    <property type="match status" value="1"/>
</dbReference>
<dbReference type="EMBL" id="JAVREQ010000006">
    <property type="protein sequence ID" value="MDT0379049.1"/>
    <property type="molecule type" value="Genomic_DNA"/>
</dbReference>
<dbReference type="PANTHER" id="PTHR44936">
    <property type="entry name" value="SENSOR PROTEIN CREC"/>
    <property type="match status" value="1"/>
</dbReference>
<dbReference type="SUPFAM" id="SSF55874">
    <property type="entry name" value="ATPase domain of HSP90 chaperone/DNA topoisomerase II/histidine kinase"/>
    <property type="match status" value="1"/>
</dbReference>
<dbReference type="InterPro" id="IPR003660">
    <property type="entry name" value="HAMP_dom"/>
</dbReference>
<dbReference type="CDD" id="cd00075">
    <property type="entry name" value="HATPase"/>
    <property type="match status" value="1"/>
</dbReference>
<feature type="signal peptide" evidence="13">
    <location>
        <begin position="1"/>
        <end position="27"/>
    </location>
</feature>
<dbReference type="SMART" id="SM00387">
    <property type="entry name" value="HATPase_c"/>
    <property type="match status" value="1"/>
</dbReference>
<dbReference type="PROSITE" id="PS50109">
    <property type="entry name" value="HIS_KIN"/>
    <property type="match status" value="1"/>
</dbReference>
<feature type="compositionally biased region" description="Low complexity" evidence="12">
    <location>
        <begin position="718"/>
        <end position="736"/>
    </location>
</feature>